<organism evidence="1 2">
    <name type="scientific">Zarea fungicola</name>
    <dbReference type="NCBI Taxonomy" id="93591"/>
    <lineage>
        <taxon>Eukaryota</taxon>
        <taxon>Fungi</taxon>
        <taxon>Dikarya</taxon>
        <taxon>Ascomycota</taxon>
        <taxon>Pezizomycotina</taxon>
        <taxon>Sordariomycetes</taxon>
        <taxon>Hypocreomycetidae</taxon>
        <taxon>Hypocreales</taxon>
        <taxon>Cordycipitaceae</taxon>
        <taxon>Zarea</taxon>
    </lineage>
</organism>
<reference evidence="1" key="1">
    <citation type="submission" date="2022-08" db="EMBL/GenBank/DDBJ databases">
        <title>Genome Sequence of Lecanicillium fungicola.</title>
        <authorList>
            <person name="Buettner E."/>
        </authorList>
    </citation>
    <scope>NUCLEOTIDE SEQUENCE</scope>
    <source>
        <strain evidence="1">Babe33</strain>
    </source>
</reference>
<proteinExistence type="predicted"/>
<name>A0ACC1MLB7_9HYPO</name>
<comment type="caution">
    <text evidence="1">The sequence shown here is derived from an EMBL/GenBank/DDBJ whole genome shotgun (WGS) entry which is preliminary data.</text>
</comment>
<accession>A0ACC1MLB7</accession>
<evidence type="ECO:0000313" key="2">
    <source>
        <dbReference type="Proteomes" id="UP001143910"/>
    </source>
</evidence>
<dbReference type="EMBL" id="JANJQO010002411">
    <property type="protein sequence ID" value="KAJ2967074.1"/>
    <property type="molecule type" value="Genomic_DNA"/>
</dbReference>
<protein>
    <submittedName>
        <fullName evidence="1">Uncharacterized protein</fullName>
    </submittedName>
</protein>
<gene>
    <name evidence="1" type="ORF">NQ176_g9844</name>
</gene>
<evidence type="ECO:0000313" key="1">
    <source>
        <dbReference type="EMBL" id="KAJ2967074.1"/>
    </source>
</evidence>
<sequence length="220" mass="24029">MSSTAVQQTGSAASARKQQSSSSCEVDAPTTTASSILTPVSRRFHPQGPPRQPHPTRKRMWYYYAFLTPRGAAGLASDPRGWARTVWQKNSVARPIDEAYFNRTAAAFNNPDYVDLVLNFYRNRLLYAPGAAEYAGLAAELDGQPKITVPSVTLDPAEDLVLPPKNASATASFFTNKRCHHIVRGSGHDIPHDAPQAFAKAIMEVDTLAQNPDYVCPVDL</sequence>
<keyword evidence="2" id="KW-1185">Reference proteome</keyword>
<dbReference type="Proteomes" id="UP001143910">
    <property type="component" value="Unassembled WGS sequence"/>
</dbReference>